<evidence type="ECO:0000313" key="1">
    <source>
        <dbReference type="EMBL" id="KKM79600.1"/>
    </source>
</evidence>
<dbReference type="EMBL" id="LAZR01008311">
    <property type="protein sequence ID" value="KKM79600.1"/>
    <property type="molecule type" value="Genomic_DNA"/>
</dbReference>
<comment type="caution">
    <text evidence="1">The sequence shown here is derived from an EMBL/GenBank/DDBJ whole genome shotgun (WGS) entry which is preliminary data.</text>
</comment>
<protein>
    <submittedName>
        <fullName evidence="1">Uncharacterized protein</fullName>
    </submittedName>
</protein>
<sequence>MSSGSIDYWVTIDNWMYSLLTIVKDAVKQDGLIQVALDSMDGKLDGVMHSIRWTVS</sequence>
<dbReference type="AlphaFoldDB" id="A0A0F9MSF9"/>
<reference evidence="1" key="1">
    <citation type="journal article" date="2015" name="Nature">
        <title>Complex archaea that bridge the gap between prokaryotes and eukaryotes.</title>
        <authorList>
            <person name="Spang A."/>
            <person name="Saw J.H."/>
            <person name="Jorgensen S.L."/>
            <person name="Zaremba-Niedzwiedzka K."/>
            <person name="Martijn J."/>
            <person name="Lind A.E."/>
            <person name="van Eijk R."/>
            <person name="Schleper C."/>
            <person name="Guy L."/>
            <person name="Ettema T.J."/>
        </authorList>
    </citation>
    <scope>NUCLEOTIDE SEQUENCE</scope>
</reference>
<organism evidence="1">
    <name type="scientific">marine sediment metagenome</name>
    <dbReference type="NCBI Taxonomy" id="412755"/>
    <lineage>
        <taxon>unclassified sequences</taxon>
        <taxon>metagenomes</taxon>
        <taxon>ecological metagenomes</taxon>
    </lineage>
</organism>
<accession>A0A0F9MSF9</accession>
<proteinExistence type="predicted"/>
<gene>
    <name evidence="1" type="ORF">LCGC14_1348340</name>
</gene>
<name>A0A0F9MSF9_9ZZZZ</name>